<gene>
    <name evidence="2" type="ORF">HINF_LOCUS46293</name>
    <name evidence="1" type="ORF">HINF_LOCUS8464</name>
</gene>
<dbReference type="EMBL" id="CAXDID020000204">
    <property type="protein sequence ID" value="CAL6054913.1"/>
    <property type="molecule type" value="Genomic_DNA"/>
</dbReference>
<evidence type="ECO:0000313" key="3">
    <source>
        <dbReference type="Proteomes" id="UP001642409"/>
    </source>
</evidence>
<keyword evidence="3" id="KW-1185">Reference proteome</keyword>
<reference evidence="1" key="1">
    <citation type="submission" date="2023-06" db="EMBL/GenBank/DDBJ databases">
        <authorList>
            <person name="Kurt Z."/>
        </authorList>
    </citation>
    <scope>NUCLEOTIDE SEQUENCE</scope>
</reference>
<evidence type="ECO:0000313" key="2">
    <source>
        <dbReference type="EMBL" id="CAL6054913.1"/>
    </source>
</evidence>
<organism evidence="1">
    <name type="scientific">Hexamita inflata</name>
    <dbReference type="NCBI Taxonomy" id="28002"/>
    <lineage>
        <taxon>Eukaryota</taxon>
        <taxon>Metamonada</taxon>
        <taxon>Diplomonadida</taxon>
        <taxon>Hexamitidae</taxon>
        <taxon>Hexamitinae</taxon>
        <taxon>Hexamita</taxon>
    </lineage>
</organism>
<dbReference type="AlphaFoldDB" id="A0AA86NKK6"/>
<dbReference type="EMBL" id="CATOUU010000204">
    <property type="protein sequence ID" value="CAI9920819.1"/>
    <property type="molecule type" value="Genomic_DNA"/>
</dbReference>
<protein>
    <submittedName>
        <fullName evidence="2">Hypothetical_protein</fullName>
    </submittedName>
</protein>
<reference evidence="2 3" key="2">
    <citation type="submission" date="2024-07" db="EMBL/GenBank/DDBJ databases">
        <authorList>
            <person name="Akdeniz Z."/>
        </authorList>
    </citation>
    <scope>NUCLEOTIDE SEQUENCE [LARGE SCALE GENOMIC DNA]</scope>
</reference>
<accession>A0AA86NKK6</accession>
<name>A0AA86NKK6_9EUKA</name>
<evidence type="ECO:0000313" key="1">
    <source>
        <dbReference type="EMBL" id="CAI9920819.1"/>
    </source>
</evidence>
<dbReference type="Proteomes" id="UP001642409">
    <property type="component" value="Unassembled WGS sequence"/>
</dbReference>
<sequence length="207" mass="24129">MQVVFRLHRTELFSESSQIASFDSILFQDRITNQFAIKQADPLNQIEIAICSGIILNRQFTDFLQTVKRVFVQPIDELVLEDLLCTESNKMLVKEFDPDIKIISYASYYINQMDENNAQIVNISYEYISYTLIQNQMIFYYTFKKHSLLDDLDTNTKNIKLKFEQIDTNEQKIITQYIVKDILLEAEAALSISSMHSSKIEIIGILE</sequence>
<comment type="caution">
    <text evidence="1">The sequence shown here is derived from an EMBL/GenBank/DDBJ whole genome shotgun (WGS) entry which is preliminary data.</text>
</comment>
<proteinExistence type="predicted"/>